<keyword evidence="2" id="KW-0813">Transport</keyword>
<dbReference type="Pfam" id="PF07690">
    <property type="entry name" value="MFS_1"/>
    <property type="match status" value="1"/>
</dbReference>
<dbReference type="PROSITE" id="PS50850">
    <property type="entry name" value="MFS"/>
    <property type="match status" value="1"/>
</dbReference>
<feature type="transmembrane region" description="Helical" evidence="7">
    <location>
        <begin position="157"/>
        <end position="177"/>
    </location>
</feature>
<feature type="transmembrane region" description="Helical" evidence="7">
    <location>
        <begin position="128"/>
        <end position="151"/>
    </location>
</feature>
<keyword evidence="6 7" id="KW-0472">Membrane</keyword>
<feature type="transmembrane region" description="Helical" evidence="7">
    <location>
        <begin position="39"/>
        <end position="58"/>
    </location>
</feature>
<evidence type="ECO:0000256" key="3">
    <source>
        <dbReference type="ARBA" id="ARBA00022475"/>
    </source>
</evidence>
<feature type="transmembrane region" description="Helical" evidence="7">
    <location>
        <begin position="360"/>
        <end position="382"/>
    </location>
</feature>
<evidence type="ECO:0000313" key="10">
    <source>
        <dbReference type="Proteomes" id="UP000223311"/>
    </source>
</evidence>
<name>A0A2B5IU26_9BACI</name>
<reference evidence="9 10" key="1">
    <citation type="submission" date="2017-09" db="EMBL/GenBank/DDBJ databases">
        <title>Large-scale bioinformatics analysis of Bacillus genomes uncovers conserved roles of natural products in bacterial physiology.</title>
        <authorList>
            <consortium name="Agbiome Team Llc"/>
            <person name="Bleich R.M."/>
            <person name="Grubbs K.J."/>
            <person name="Santa Maria K.C."/>
            <person name="Allen S.E."/>
            <person name="Farag S."/>
            <person name="Shank E.A."/>
            <person name="Bowers A."/>
        </authorList>
    </citation>
    <scope>NUCLEOTIDE SEQUENCE [LARGE SCALE GENOMIC DNA]</scope>
    <source>
        <strain evidence="9 10">AFS080080</strain>
    </source>
</reference>
<dbReference type="SUPFAM" id="SSF103473">
    <property type="entry name" value="MFS general substrate transporter"/>
    <property type="match status" value="1"/>
</dbReference>
<evidence type="ECO:0000256" key="2">
    <source>
        <dbReference type="ARBA" id="ARBA00022448"/>
    </source>
</evidence>
<dbReference type="CDD" id="cd17324">
    <property type="entry name" value="MFS_NepI_like"/>
    <property type="match status" value="1"/>
</dbReference>
<accession>A0A2B5IU26</accession>
<evidence type="ECO:0000259" key="8">
    <source>
        <dbReference type="PROSITE" id="PS50850"/>
    </source>
</evidence>
<feature type="transmembrane region" description="Helical" evidence="7">
    <location>
        <begin position="335"/>
        <end position="354"/>
    </location>
</feature>
<feature type="transmembrane region" description="Helical" evidence="7">
    <location>
        <begin position="70"/>
        <end position="89"/>
    </location>
</feature>
<proteinExistence type="predicted"/>
<feature type="transmembrane region" description="Helical" evidence="7">
    <location>
        <begin position="294"/>
        <end position="314"/>
    </location>
</feature>
<feature type="transmembrane region" description="Helical" evidence="7">
    <location>
        <begin position="205"/>
        <end position="226"/>
    </location>
</feature>
<dbReference type="GO" id="GO:0005886">
    <property type="term" value="C:plasma membrane"/>
    <property type="evidence" value="ECO:0007669"/>
    <property type="project" value="UniProtKB-SubCell"/>
</dbReference>
<dbReference type="Gene3D" id="1.20.1250.20">
    <property type="entry name" value="MFS general substrate transporter like domains"/>
    <property type="match status" value="1"/>
</dbReference>
<evidence type="ECO:0000256" key="5">
    <source>
        <dbReference type="ARBA" id="ARBA00022989"/>
    </source>
</evidence>
<feature type="transmembrane region" description="Helical" evidence="7">
    <location>
        <begin position="95"/>
        <end position="116"/>
    </location>
</feature>
<dbReference type="RefSeq" id="WP_098577425.1">
    <property type="nucleotide sequence ID" value="NZ_NVGE01000027.1"/>
</dbReference>
<feature type="transmembrane region" description="Helical" evidence="7">
    <location>
        <begin position="238"/>
        <end position="259"/>
    </location>
</feature>
<evidence type="ECO:0000256" key="6">
    <source>
        <dbReference type="ARBA" id="ARBA00023136"/>
    </source>
</evidence>
<evidence type="ECO:0000256" key="4">
    <source>
        <dbReference type="ARBA" id="ARBA00022692"/>
    </source>
</evidence>
<dbReference type="InterPro" id="IPR050189">
    <property type="entry name" value="MFS_Efflux_Transporters"/>
</dbReference>
<dbReference type="Proteomes" id="UP000223311">
    <property type="component" value="Unassembled WGS sequence"/>
</dbReference>
<comment type="caution">
    <text evidence="9">The sequence shown here is derived from an EMBL/GenBank/DDBJ whole genome shotgun (WGS) entry which is preliminary data.</text>
</comment>
<evidence type="ECO:0000256" key="1">
    <source>
        <dbReference type="ARBA" id="ARBA00004651"/>
    </source>
</evidence>
<dbReference type="EMBL" id="NVGE01000027">
    <property type="protein sequence ID" value="PFZ28039.1"/>
    <property type="molecule type" value="Genomic_DNA"/>
</dbReference>
<keyword evidence="4 7" id="KW-0812">Transmembrane</keyword>
<dbReference type="PANTHER" id="PTHR43124">
    <property type="entry name" value="PURINE EFFLUX PUMP PBUE"/>
    <property type="match status" value="1"/>
</dbReference>
<sequence>MKKVLTLFFSIMFVIGTDTFIISPLLPTLRELYHVSTDISGWMVSSYALGYAIFALIAGPISDGLNRKKVMIYGMIAFSVSTFLCGLAPNFWTMVIFRFIAGVSAAFVTPQVWASIPMLVPPQKILKSMGIATAGLSVSQMLGLPIGGYLASYNWSVPFFAISGCALILVFAIGFTLPSIQPNTSATNQQSILNRYKSLFSEPKAAKVFFAYFLFQTGNFAAFSFFGTWLSDDFQLNVTQVGIAMLILGLGNTIGSFWGNVIIKKLGQSRSLFYGIILLAAFYVFLPYSTSITVVQINFFLMFFLGGLIFPLIMSLLQSLSTTARGTIAALSNTAMYAGTTIGASLGGFLYAYYGGFQAISIFTTIMFLLSAFTFKVSGILSSSTEKPQNVKAVKSNA</sequence>
<protein>
    <submittedName>
        <fullName evidence="9">MFS transporter</fullName>
    </submittedName>
</protein>
<comment type="subcellular location">
    <subcellularLocation>
        <location evidence="1">Cell membrane</location>
        <topology evidence="1">Multi-pass membrane protein</topology>
    </subcellularLocation>
</comment>
<keyword evidence="5 7" id="KW-1133">Transmembrane helix</keyword>
<dbReference type="InterPro" id="IPR036259">
    <property type="entry name" value="MFS_trans_sf"/>
</dbReference>
<evidence type="ECO:0000313" key="9">
    <source>
        <dbReference type="EMBL" id="PFZ28039.1"/>
    </source>
</evidence>
<keyword evidence="3" id="KW-1003">Cell membrane</keyword>
<gene>
    <name evidence="9" type="ORF">COL66_18585</name>
</gene>
<dbReference type="AlphaFoldDB" id="A0A2B5IU26"/>
<evidence type="ECO:0000256" key="7">
    <source>
        <dbReference type="SAM" id="Phobius"/>
    </source>
</evidence>
<dbReference type="PANTHER" id="PTHR43124:SF3">
    <property type="entry name" value="CHLORAMPHENICOL EFFLUX PUMP RV0191"/>
    <property type="match status" value="1"/>
</dbReference>
<feature type="domain" description="Major facilitator superfamily (MFS) profile" evidence="8">
    <location>
        <begin position="4"/>
        <end position="379"/>
    </location>
</feature>
<dbReference type="InterPro" id="IPR011701">
    <property type="entry name" value="MFS"/>
</dbReference>
<organism evidence="9 10">
    <name type="scientific">Bacillus wiedmannii</name>
    <dbReference type="NCBI Taxonomy" id="1890302"/>
    <lineage>
        <taxon>Bacteria</taxon>
        <taxon>Bacillati</taxon>
        <taxon>Bacillota</taxon>
        <taxon>Bacilli</taxon>
        <taxon>Bacillales</taxon>
        <taxon>Bacillaceae</taxon>
        <taxon>Bacillus</taxon>
        <taxon>Bacillus cereus group</taxon>
    </lineage>
</organism>
<dbReference type="InterPro" id="IPR020846">
    <property type="entry name" value="MFS_dom"/>
</dbReference>
<dbReference type="GO" id="GO:0022857">
    <property type="term" value="F:transmembrane transporter activity"/>
    <property type="evidence" value="ECO:0007669"/>
    <property type="project" value="InterPro"/>
</dbReference>
<feature type="transmembrane region" description="Helical" evidence="7">
    <location>
        <begin position="271"/>
        <end position="288"/>
    </location>
</feature>
<feature type="transmembrane region" description="Helical" evidence="7">
    <location>
        <begin position="7"/>
        <end position="27"/>
    </location>
</feature>